<sequence length="163" mass="18050">MAAGLGVNMCADLWSFALSTYARSGCEAACLRLQEQGADVCLLLCGAWLEQRAVIATAERMQALKQIAGSWQTHVIKPLRQVRMQWRAMALQDQDLAGLRERVKALELDAERQLLERLEALAQTWPTGDAQGQQRWLEGLAAEDTANLDRDALQQLRVAATST</sequence>
<evidence type="ECO:0000313" key="2">
    <source>
        <dbReference type="EMBL" id="SDP41842.1"/>
    </source>
</evidence>
<dbReference type="Proteomes" id="UP000182654">
    <property type="component" value="Chromosome I"/>
</dbReference>
<evidence type="ECO:0000256" key="1">
    <source>
        <dbReference type="SAM" id="Coils"/>
    </source>
</evidence>
<keyword evidence="3" id="KW-1185">Reference proteome</keyword>
<evidence type="ECO:0000313" key="3">
    <source>
        <dbReference type="Proteomes" id="UP000182654"/>
    </source>
</evidence>
<dbReference type="EMBL" id="LT629708">
    <property type="protein sequence ID" value="SDP41842.1"/>
    <property type="molecule type" value="Genomic_DNA"/>
</dbReference>
<gene>
    <name evidence="2" type="ORF">SAMN04490184_3296</name>
</gene>
<accession>A0ABY0SM91</accession>
<reference evidence="2 3" key="1">
    <citation type="submission" date="2016-10" db="EMBL/GenBank/DDBJ databases">
        <authorList>
            <person name="Varghese N."/>
            <person name="Submissions S."/>
        </authorList>
    </citation>
    <scope>NUCLEOTIDE SEQUENCE [LARGE SCALE GENOMIC DNA]</scope>
    <source>
        <strain evidence="2 3">BS2774</strain>
    </source>
</reference>
<proteinExistence type="predicted"/>
<feature type="coiled-coil region" evidence="1">
    <location>
        <begin position="89"/>
        <end position="116"/>
    </location>
</feature>
<protein>
    <submittedName>
        <fullName evidence="2">TIGR02444 family protein</fullName>
    </submittedName>
</protein>
<dbReference type="NCBIfam" id="TIGR02444">
    <property type="entry name" value="TIGR02444 family protein"/>
    <property type="match status" value="1"/>
</dbReference>
<name>A0ABY0SM91_9PSED</name>
<organism evidence="2 3">
    <name type="scientific">Pseudomonas extremorientalis</name>
    <dbReference type="NCBI Taxonomy" id="169669"/>
    <lineage>
        <taxon>Bacteria</taxon>
        <taxon>Pseudomonadati</taxon>
        <taxon>Pseudomonadota</taxon>
        <taxon>Gammaproteobacteria</taxon>
        <taxon>Pseudomonadales</taxon>
        <taxon>Pseudomonadaceae</taxon>
        <taxon>Pseudomonas</taxon>
    </lineage>
</organism>
<dbReference type="InterPro" id="IPR012659">
    <property type="entry name" value="CHP02444"/>
</dbReference>
<dbReference type="Pfam" id="PF09523">
    <property type="entry name" value="DUF2390"/>
    <property type="match status" value="1"/>
</dbReference>
<keyword evidence="1" id="KW-0175">Coiled coil</keyword>